<evidence type="ECO:0000313" key="10">
    <source>
        <dbReference type="Proteomes" id="UP001564626"/>
    </source>
</evidence>
<dbReference type="PROSITE" id="PS50850">
    <property type="entry name" value="MFS"/>
    <property type="match status" value="1"/>
</dbReference>
<dbReference type="Proteomes" id="UP001564626">
    <property type="component" value="Unassembled WGS sequence"/>
</dbReference>
<feature type="transmembrane region" description="Helical" evidence="7">
    <location>
        <begin position="235"/>
        <end position="253"/>
    </location>
</feature>
<feature type="transmembrane region" description="Helical" evidence="7">
    <location>
        <begin position="69"/>
        <end position="88"/>
    </location>
</feature>
<dbReference type="InterPro" id="IPR020846">
    <property type="entry name" value="MFS_dom"/>
</dbReference>
<evidence type="ECO:0000256" key="7">
    <source>
        <dbReference type="SAM" id="Phobius"/>
    </source>
</evidence>
<evidence type="ECO:0000256" key="3">
    <source>
        <dbReference type="ARBA" id="ARBA00022692"/>
    </source>
</evidence>
<dbReference type="InterPro" id="IPR036259">
    <property type="entry name" value="MFS_trans_sf"/>
</dbReference>
<dbReference type="RefSeq" id="WP_345355755.1">
    <property type="nucleotide sequence ID" value="NZ_BAABII010000002.1"/>
</dbReference>
<evidence type="ECO:0000256" key="2">
    <source>
        <dbReference type="ARBA" id="ARBA00022475"/>
    </source>
</evidence>
<comment type="caution">
    <text evidence="9">The sequence shown here is derived from an EMBL/GenBank/DDBJ whole genome shotgun (WGS) entry which is preliminary data.</text>
</comment>
<feature type="transmembrane region" description="Helical" evidence="7">
    <location>
        <begin position="290"/>
        <end position="311"/>
    </location>
</feature>
<dbReference type="PANTHER" id="PTHR43124">
    <property type="entry name" value="PURINE EFFLUX PUMP PBUE"/>
    <property type="match status" value="1"/>
</dbReference>
<evidence type="ECO:0000256" key="5">
    <source>
        <dbReference type="ARBA" id="ARBA00023136"/>
    </source>
</evidence>
<dbReference type="PANTHER" id="PTHR43124:SF10">
    <property type="entry name" value="PURINE EFFLUX PUMP PBUE"/>
    <property type="match status" value="1"/>
</dbReference>
<organism evidence="9 10">
    <name type="scientific">Saccharopolyspora cebuensis</name>
    <dbReference type="NCBI Taxonomy" id="418759"/>
    <lineage>
        <taxon>Bacteria</taxon>
        <taxon>Bacillati</taxon>
        <taxon>Actinomycetota</taxon>
        <taxon>Actinomycetes</taxon>
        <taxon>Pseudonocardiales</taxon>
        <taxon>Pseudonocardiaceae</taxon>
        <taxon>Saccharopolyspora</taxon>
    </lineage>
</organism>
<dbReference type="Gene3D" id="1.20.1250.20">
    <property type="entry name" value="MFS general substrate transporter like domains"/>
    <property type="match status" value="1"/>
</dbReference>
<gene>
    <name evidence="9" type="ORF">AB8O55_03205</name>
</gene>
<feature type="domain" description="Major facilitator superfamily (MFS) profile" evidence="8">
    <location>
        <begin position="3"/>
        <end position="377"/>
    </location>
</feature>
<feature type="transmembrane region" description="Helical" evidence="7">
    <location>
        <begin position="323"/>
        <end position="347"/>
    </location>
</feature>
<name>A0ABV4CCZ8_9PSEU</name>
<keyword evidence="4 7" id="KW-1133">Transmembrane helix</keyword>
<feature type="transmembrane region" description="Helical" evidence="7">
    <location>
        <begin position="44"/>
        <end position="62"/>
    </location>
</feature>
<evidence type="ECO:0000256" key="4">
    <source>
        <dbReference type="ARBA" id="ARBA00022989"/>
    </source>
</evidence>
<evidence type="ECO:0000256" key="6">
    <source>
        <dbReference type="SAM" id="MobiDB-lite"/>
    </source>
</evidence>
<feature type="transmembrane region" description="Helical" evidence="7">
    <location>
        <begin position="159"/>
        <end position="181"/>
    </location>
</feature>
<keyword evidence="5 7" id="KW-0472">Membrane</keyword>
<dbReference type="InterPro" id="IPR011701">
    <property type="entry name" value="MFS"/>
</dbReference>
<evidence type="ECO:0000313" key="9">
    <source>
        <dbReference type="EMBL" id="MEY8038393.1"/>
    </source>
</evidence>
<feature type="transmembrane region" description="Helical" evidence="7">
    <location>
        <begin position="202"/>
        <end position="223"/>
    </location>
</feature>
<dbReference type="EMBL" id="JBGEHV010000003">
    <property type="protein sequence ID" value="MEY8038393.1"/>
    <property type="molecule type" value="Genomic_DNA"/>
</dbReference>
<comment type="subcellular location">
    <subcellularLocation>
        <location evidence="1">Cell membrane</location>
        <topology evidence="1">Multi-pass membrane protein</topology>
    </subcellularLocation>
</comment>
<sequence length="399" mass="40223">MPALLALAIAYFAMVAAALAIVGLGPLVTDGLGADSGAAGTLSTVYTLVFALGAPVAAVVLQRVDRKKVLLIGLALMVLGGLGSAMAPQLPPMVIARAIQGAGAAVFAPTASVAAAMIAPPEQRARMLSLVGSGAITAMVLGAPLASAAGALIGWRWALAALAALILIGLVATVTLLPPLPPRTVLRMRDFGAVVRAPGAQPILWTTFLALLAQHVVYGTVTVYLPQRFGASDTAVLGILVAFGAVALCGNSLGARAYTRFGGDWALAGGIAGVALAFTGAALLPAQPAFGIALFALWGLFNPVFIAPQQVRIIDLFAERSSLLIPLNTTSVYLGMSLGGLTGSTLLPAVGPYLLPAVALVPLAAAATVHIASMRRRDRRDSNARSVAAVTAPGPSSAP</sequence>
<evidence type="ECO:0000256" key="1">
    <source>
        <dbReference type="ARBA" id="ARBA00004651"/>
    </source>
</evidence>
<dbReference type="CDD" id="cd17324">
    <property type="entry name" value="MFS_NepI_like"/>
    <property type="match status" value="1"/>
</dbReference>
<keyword evidence="3 7" id="KW-0812">Transmembrane</keyword>
<evidence type="ECO:0000259" key="8">
    <source>
        <dbReference type="PROSITE" id="PS50850"/>
    </source>
</evidence>
<accession>A0ABV4CCZ8</accession>
<dbReference type="InterPro" id="IPR050189">
    <property type="entry name" value="MFS_Efflux_Transporters"/>
</dbReference>
<keyword evidence="10" id="KW-1185">Reference proteome</keyword>
<reference evidence="9 10" key="1">
    <citation type="submission" date="2024-08" db="EMBL/GenBank/DDBJ databases">
        <title>Genome mining of Saccharopolyspora cebuensis PGLac3 from Nigerian medicinal plant.</title>
        <authorList>
            <person name="Ezeobiora C.E."/>
            <person name="Igbokwe N.H."/>
            <person name="Amin D.H."/>
            <person name="Mendie U.E."/>
        </authorList>
    </citation>
    <scope>NUCLEOTIDE SEQUENCE [LARGE SCALE GENOMIC DNA]</scope>
    <source>
        <strain evidence="9 10">PGLac3</strain>
    </source>
</reference>
<dbReference type="SUPFAM" id="SSF103473">
    <property type="entry name" value="MFS general substrate transporter"/>
    <property type="match status" value="1"/>
</dbReference>
<feature type="transmembrane region" description="Helical" evidence="7">
    <location>
        <begin position="94"/>
        <end position="118"/>
    </location>
</feature>
<feature type="transmembrane region" description="Helical" evidence="7">
    <location>
        <begin position="130"/>
        <end position="153"/>
    </location>
</feature>
<feature type="transmembrane region" description="Helical" evidence="7">
    <location>
        <begin position="353"/>
        <end position="372"/>
    </location>
</feature>
<feature type="region of interest" description="Disordered" evidence="6">
    <location>
        <begin position="377"/>
        <end position="399"/>
    </location>
</feature>
<protein>
    <submittedName>
        <fullName evidence="9">MFS transporter</fullName>
    </submittedName>
</protein>
<dbReference type="Pfam" id="PF07690">
    <property type="entry name" value="MFS_1"/>
    <property type="match status" value="1"/>
</dbReference>
<proteinExistence type="predicted"/>
<keyword evidence="2" id="KW-1003">Cell membrane</keyword>
<feature type="transmembrane region" description="Helical" evidence="7">
    <location>
        <begin position="265"/>
        <end position="284"/>
    </location>
</feature>